<sequence>MLAGCFQRQLVNFWPLSLKKLYNDINDMEFKVIAEILCVNNLKTMTVIQ</sequence>
<protein>
    <submittedName>
        <fullName evidence="1">Uncharacterized protein</fullName>
    </submittedName>
</protein>
<evidence type="ECO:0000313" key="1">
    <source>
        <dbReference type="EMBL" id="ACI10498.1"/>
    </source>
</evidence>
<dbReference type="AlphaFoldDB" id="B5XRL2"/>
<dbReference type="BioCyc" id="KPNE507522:GI0B-2997-MONOMER"/>
<dbReference type="KEGG" id="kpe:KPK_3010"/>
<organism evidence="1 2">
    <name type="scientific">Klebsiella variicola (strain 342)</name>
    <name type="common">Klebsiella pneumoniae</name>
    <dbReference type="NCBI Taxonomy" id="507522"/>
    <lineage>
        <taxon>Bacteria</taxon>
        <taxon>Pseudomonadati</taxon>
        <taxon>Pseudomonadota</taxon>
        <taxon>Gammaproteobacteria</taxon>
        <taxon>Enterobacterales</taxon>
        <taxon>Enterobacteriaceae</taxon>
        <taxon>Klebsiella/Raoultella group</taxon>
        <taxon>Klebsiella</taxon>
        <taxon>Klebsiella pneumoniae complex</taxon>
    </lineage>
</organism>
<proteinExistence type="predicted"/>
<evidence type="ECO:0000313" key="2">
    <source>
        <dbReference type="Proteomes" id="UP000001734"/>
    </source>
</evidence>
<accession>B5XRL2</accession>
<reference evidence="1 2" key="1">
    <citation type="journal article" date="2008" name="PLoS Genet.">
        <title>Complete genome sequence of the N2-fixing broad host range endophyte Klebsiella pneumoniae 342 and virulence predictions verified in mice.</title>
        <authorList>
            <person name="Fouts D.E."/>
            <person name="Tyler H.L."/>
            <person name="DeBoy R.T."/>
            <person name="Daugherty S."/>
            <person name="Ren Q."/>
            <person name="Badger J.H."/>
            <person name="Durkin A.S."/>
            <person name="Huot H."/>
            <person name="Shrivastava S."/>
            <person name="Kothari S."/>
            <person name="Dodson R.J."/>
            <person name="Mohamoud Y."/>
            <person name="Khouri H."/>
            <person name="Roesch L.F."/>
            <person name="Krogfelt K.A."/>
            <person name="Struve C."/>
            <person name="Triplett E.W."/>
            <person name="Methe B.A."/>
        </authorList>
    </citation>
    <scope>NUCLEOTIDE SEQUENCE [LARGE SCALE GENOMIC DNA]</scope>
    <source>
        <strain evidence="1 2">342</strain>
    </source>
</reference>
<dbReference type="EMBL" id="CP000964">
    <property type="protein sequence ID" value="ACI10498.1"/>
    <property type="molecule type" value="Genomic_DNA"/>
</dbReference>
<name>B5XRL2_KLEV3</name>
<dbReference type="Proteomes" id="UP000001734">
    <property type="component" value="Chromosome"/>
</dbReference>
<dbReference type="HOGENOM" id="CLU_3136738_0_0_6"/>
<gene>
    <name evidence="1" type="ordered locus">KPK_3010</name>
</gene>